<dbReference type="InterPro" id="IPR051158">
    <property type="entry name" value="Metallophosphoesterase_sf"/>
</dbReference>
<feature type="domain" description="Calcineurin-like phosphoesterase" evidence="4">
    <location>
        <begin position="244"/>
        <end position="408"/>
    </location>
</feature>
<dbReference type="EMBL" id="MGAL01000018">
    <property type="protein sequence ID" value="OGK48265.1"/>
    <property type="molecule type" value="Genomic_DNA"/>
</dbReference>
<evidence type="ECO:0000313" key="5">
    <source>
        <dbReference type="EMBL" id="OGK48265.1"/>
    </source>
</evidence>
<dbReference type="SUPFAM" id="SSF56300">
    <property type="entry name" value="Metallo-dependent phosphatases"/>
    <property type="match status" value="1"/>
</dbReference>
<dbReference type="PANTHER" id="PTHR31302">
    <property type="entry name" value="TRANSMEMBRANE PROTEIN WITH METALLOPHOSPHOESTERASE DOMAIN-RELATED"/>
    <property type="match status" value="1"/>
</dbReference>
<feature type="transmembrane region" description="Helical" evidence="3">
    <location>
        <begin position="157"/>
        <end position="178"/>
    </location>
</feature>
<dbReference type="InterPro" id="IPR004843">
    <property type="entry name" value="Calcineurin-like_PHP"/>
</dbReference>
<feature type="transmembrane region" description="Helical" evidence="3">
    <location>
        <begin position="130"/>
        <end position="150"/>
    </location>
</feature>
<dbReference type="Gene3D" id="3.60.21.10">
    <property type="match status" value="1"/>
</dbReference>
<proteinExistence type="predicted"/>
<dbReference type="GO" id="GO:0009245">
    <property type="term" value="P:lipid A biosynthetic process"/>
    <property type="evidence" value="ECO:0007669"/>
    <property type="project" value="TreeGrafter"/>
</dbReference>
<dbReference type="InterPro" id="IPR029052">
    <property type="entry name" value="Metallo-depent_PP-like"/>
</dbReference>
<keyword evidence="3" id="KW-0812">Transmembrane</keyword>
<evidence type="ECO:0000256" key="2">
    <source>
        <dbReference type="ARBA" id="ARBA00022801"/>
    </source>
</evidence>
<comment type="caution">
    <text evidence="5">The sequence shown here is derived from an EMBL/GenBank/DDBJ whole genome shotgun (WGS) entry which is preliminary data.</text>
</comment>
<dbReference type="Pfam" id="PF00149">
    <property type="entry name" value="Metallophos"/>
    <property type="match status" value="1"/>
</dbReference>
<evidence type="ECO:0000313" key="6">
    <source>
        <dbReference type="Proteomes" id="UP000177141"/>
    </source>
</evidence>
<evidence type="ECO:0000259" key="4">
    <source>
        <dbReference type="Pfam" id="PF00149"/>
    </source>
</evidence>
<dbReference type="GO" id="GO:0008758">
    <property type="term" value="F:UDP-2,3-diacylglucosamine hydrolase activity"/>
    <property type="evidence" value="ECO:0007669"/>
    <property type="project" value="TreeGrafter"/>
</dbReference>
<dbReference type="GO" id="GO:0016020">
    <property type="term" value="C:membrane"/>
    <property type="evidence" value="ECO:0007669"/>
    <property type="project" value="GOC"/>
</dbReference>
<keyword evidence="2" id="KW-0378">Hydrolase</keyword>
<organism evidence="5 6">
    <name type="scientific">Candidatus Roizmanbacteria bacterium RIFCSPLOWO2_01_FULL_38_12</name>
    <dbReference type="NCBI Taxonomy" id="1802061"/>
    <lineage>
        <taxon>Bacteria</taxon>
        <taxon>Candidatus Roizmaniibacteriota</taxon>
    </lineage>
</organism>
<dbReference type="AlphaFoldDB" id="A0A1F7IY74"/>
<gene>
    <name evidence="5" type="ORF">A3A93_02240</name>
</gene>
<dbReference type="STRING" id="1802061.A3A93_02240"/>
<keyword evidence="1" id="KW-0479">Metal-binding</keyword>
<keyword evidence="3" id="KW-0472">Membrane</keyword>
<keyword evidence="3" id="KW-1133">Transmembrane helix</keyword>
<reference evidence="5 6" key="1">
    <citation type="journal article" date="2016" name="Nat. Commun.">
        <title>Thousands of microbial genomes shed light on interconnected biogeochemical processes in an aquifer system.</title>
        <authorList>
            <person name="Anantharaman K."/>
            <person name="Brown C.T."/>
            <person name="Hug L.A."/>
            <person name="Sharon I."/>
            <person name="Castelle C.J."/>
            <person name="Probst A.J."/>
            <person name="Thomas B.C."/>
            <person name="Singh A."/>
            <person name="Wilkins M.J."/>
            <person name="Karaoz U."/>
            <person name="Brodie E.L."/>
            <person name="Williams K.H."/>
            <person name="Hubbard S.S."/>
            <person name="Banfield J.F."/>
        </authorList>
    </citation>
    <scope>NUCLEOTIDE SEQUENCE [LARGE SCALE GENOMIC DNA]</scope>
</reference>
<evidence type="ECO:0000256" key="3">
    <source>
        <dbReference type="SAM" id="Phobius"/>
    </source>
</evidence>
<feature type="transmembrane region" description="Helical" evidence="3">
    <location>
        <begin position="25"/>
        <end position="46"/>
    </location>
</feature>
<dbReference type="GO" id="GO:0046872">
    <property type="term" value="F:metal ion binding"/>
    <property type="evidence" value="ECO:0007669"/>
    <property type="project" value="UniProtKB-KW"/>
</dbReference>
<dbReference type="PANTHER" id="PTHR31302:SF31">
    <property type="entry name" value="PHOSPHODIESTERASE YAEI"/>
    <property type="match status" value="1"/>
</dbReference>
<protein>
    <recommendedName>
        <fullName evidence="4">Calcineurin-like phosphoesterase domain-containing protein</fullName>
    </recommendedName>
</protein>
<accession>A0A1F7IY74</accession>
<evidence type="ECO:0000256" key="1">
    <source>
        <dbReference type="ARBA" id="ARBA00022723"/>
    </source>
</evidence>
<sequence>MRLEPTTTREEVIALNKARALVRNWAVPAIVALLGVICAVGFLHLVKPVRQDVGPYQAVKFSLRFGEGTILGFPPAGTIEFPTHTGPIGIKVQYDQLRLEGIERFAGLPNPLVALTTQAAEETEEGVYKLLVQSAVAGFAGAFIFSLIAWRNWKKVLAGTSLAVVAVAGATIVGWATYHPETAFNEPRYTGMLTAAPRLVGKLELRQNRLKHYQKQLQQIVAGGASLYLATGGLPEVTDGEITTILLVSDIHSQYSVYETVETLIDQFQVDAVIDAGDLTQWGLSFESRAFAGIGSLGVPYLFVKGNHDSETILDQVASIPNVVVLDKRPVDIVGLRILGGPDPLFTPDAQKRDEPEAEKAAVAAAGKELADIARADGRIDLAVVHNPIAAQPFAGIVPLVLAGHWHERELSTVDGTLIYDEGSSGGSGLYSLTNGAKPEPLQMSMLHFDTITHRLVAYDQVDITGLGQTGMTITREVVGSSE</sequence>
<dbReference type="CDD" id="cd00838">
    <property type="entry name" value="MPP_superfamily"/>
    <property type="match status" value="1"/>
</dbReference>
<name>A0A1F7IY74_9BACT</name>
<dbReference type="Proteomes" id="UP000177141">
    <property type="component" value="Unassembled WGS sequence"/>
</dbReference>